<evidence type="ECO:0000313" key="1">
    <source>
        <dbReference type="EMBL" id="KAE9083179.1"/>
    </source>
</evidence>
<dbReference type="Proteomes" id="UP000441208">
    <property type="component" value="Unassembled WGS sequence"/>
</dbReference>
<evidence type="ECO:0000313" key="6">
    <source>
        <dbReference type="Proteomes" id="UP000476176"/>
    </source>
</evidence>
<protein>
    <submittedName>
        <fullName evidence="1">Uncharacterized protein</fullName>
    </submittedName>
</protein>
<reference evidence="4 5" key="1">
    <citation type="submission" date="2018-08" db="EMBL/GenBank/DDBJ databases">
        <title>Genomic investigation of the strawberry pathogen Phytophthora fragariae indicates pathogenicity is determined by transcriptional variation in three key races.</title>
        <authorList>
            <person name="Adams T.M."/>
            <person name="Armitage A.D."/>
            <person name="Sobczyk M.K."/>
            <person name="Bates H.J."/>
            <person name="Dunwell J.M."/>
            <person name="Nellist C.F."/>
            <person name="Harrison R.J."/>
        </authorList>
    </citation>
    <scope>NUCLEOTIDE SEQUENCE [LARGE SCALE GENOMIC DNA]</scope>
    <source>
        <strain evidence="3 6">BC-23</strain>
        <strain evidence="2 4">NOV-27</strain>
        <strain evidence="1 5">NOV-71</strain>
    </source>
</reference>
<dbReference type="EMBL" id="QXGC01001939">
    <property type="protein sequence ID" value="KAE9193462.1"/>
    <property type="molecule type" value="Genomic_DNA"/>
</dbReference>
<evidence type="ECO:0000313" key="2">
    <source>
        <dbReference type="EMBL" id="KAE9182439.1"/>
    </source>
</evidence>
<gene>
    <name evidence="3" type="ORF">PF004_g21008</name>
    <name evidence="2" type="ORF">PF005_g22490</name>
    <name evidence="1" type="ORF">PF007_g22005</name>
</gene>
<name>A0A6A3QTT0_9STRA</name>
<dbReference type="Proteomes" id="UP000433483">
    <property type="component" value="Unassembled WGS sequence"/>
</dbReference>
<comment type="caution">
    <text evidence="1">The sequence shown here is derived from an EMBL/GenBank/DDBJ whole genome shotgun (WGS) entry which is preliminary data.</text>
</comment>
<dbReference type="Proteomes" id="UP000476176">
    <property type="component" value="Unassembled WGS sequence"/>
</dbReference>
<proteinExistence type="predicted"/>
<dbReference type="EMBL" id="QXGB01002024">
    <property type="protein sequence ID" value="KAE9182439.1"/>
    <property type="molecule type" value="Genomic_DNA"/>
</dbReference>
<dbReference type="AlphaFoldDB" id="A0A6A3QTT0"/>
<accession>A0A6A3QTT0</accession>
<dbReference type="EMBL" id="QXFZ01001916">
    <property type="protein sequence ID" value="KAE9083179.1"/>
    <property type="molecule type" value="Genomic_DNA"/>
</dbReference>
<sequence>MLGYELTWFRGGTTVGALGSWGLGAPALEPAEPVGLVGVDHRCGRPLSVAKVVAISRGLCTATMESSFAQPQGEDRGGPLPALCTTALRFVRECSDT</sequence>
<evidence type="ECO:0000313" key="5">
    <source>
        <dbReference type="Proteomes" id="UP000441208"/>
    </source>
</evidence>
<evidence type="ECO:0000313" key="3">
    <source>
        <dbReference type="EMBL" id="KAE9193462.1"/>
    </source>
</evidence>
<keyword evidence="4" id="KW-1185">Reference proteome</keyword>
<organism evidence="1 5">
    <name type="scientific">Phytophthora fragariae</name>
    <dbReference type="NCBI Taxonomy" id="53985"/>
    <lineage>
        <taxon>Eukaryota</taxon>
        <taxon>Sar</taxon>
        <taxon>Stramenopiles</taxon>
        <taxon>Oomycota</taxon>
        <taxon>Peronosporomycetes</taxon>
        <taxon>Peronosporales</taxon>
        <taxon>Peronosporaceae</taxon>
        <taxon>Phytophthora</taxon>
    </lineage>
</organism>
<evidence type="ECO:0000313" key="4">
    <source>
        <dbReference type="Proteomes" id="UP000433483"/>
    </source>
</evidence>